<dbReference type="Pfam" id="PF09365">
    <property type="entry name" value="DUF2461"/>
    <property type="match status" value="1"/>
</dbReference>
<accession>A0ABZ2YPH6</accession>
<organism evidence="1 2">
    <name type="scientific">Chitinophaga pollutisoli</name>
    <dbReference type="NCBI Taxonomy" id="3133966"/>
    <lineage>
        <taxon>Bacteria</taxon>
        <taxon>Pseudomonadati</taxon>
        <taxon>Bacteroidota</taxon>
        <taxon>Chitinophagia</taxon>
        <taxon>Chitinophagales</taxon>
        <taxon>Chitinophagaceae</taxon>
        <taxon>Chitinophaga</taxon>
    </lineage>
</organism>
<dbReference type="EMBL" id="CP149822">
    <property type="protein sequence ID" value="WZN40744.1"/>
    <property type="molecule type" value="Genomic_DNA"/>
</dbReference>
<dbReference type="PIRSF" id="PIRSF028451">
    <property type="entry name" value="UCP028451"/>
    <property type="match status" value="1"/>
</dbReference>
<proteinExistence type="predicted"/>
<evidence type="ECO:0000313" key="1">
    <source>
        <dbReference type="EMBL" id="WZN40744.1"/>
    </source>
</evidence>
<dbReference type="NCBIfam" id="TIGR02453">
    <property type="entry name" value="TIGR02453 family protein"/>
    <property type="match status" value="1"/>
</dbReference>
<dbReference type="PANTHER" id="PTHR36452:SF1">
    <property type="entry name" value="DUF2461 DOMAIN-CONTAINING PROTEIN"/>
    <property type="match status" value="1"/>
</dbReference>
<dbReference type="RefSeq" id="WP_341835609.1">
    <property type="nucleotide sequence ID" value="NZ_CP149822.1"/>
</dbReference>
<keyword evidence="2" id="KW-1185">Reference proteome</keyword>
<reference evidence="2" key="1">
    <citation type="submission" date="2024-03" db="EMBL/GenBank/DDBJ databases">
        <title>Chitinophaga horti sp. nov., isolated from garden soil.</title>
        <authorList>
            <person name="Lee D.S."/>
            <person name="Han D.M."/>
            <person name="Baek J.H."/>
            <person name="Choi D.G."/>
            <person name="Jeon J.H."/>
            <person name="Jeon C.O."/>
        </authorList>
    </citation>
    <scope>NUCLEOTIDE SEQUENCE [LARGE SCALE GENOMIC DNA]</scope>
    <source>
        <strain evidence="2">GPA1</strain>
    </source>
</reference>
<dbReference type="Proteomes" id="UP001485459">
    <property type="component" value="Chromosome"/>
</dbReference>
<dbReference type="InterPro" id="IPR012808">
    <property type="entry name" value="CHP02453"/>
</dbReference>
<name>A0ABZ2YPH6_9BACT</name>
<dbReference type="PANTHER" id="PTHR36452">
    <property type="entry name" value="CHROMOSOME 12, WHOLE GENOME SHOTGUN SEQUENCE"/>
    <property type="match status" value="1"/>
</dbReference>
<sequence length="235" mass="26964">MASKYTAATQIRPSSLEFLSNLADNNERNWFNDNKPVYQEELQHIEQFADVLLEQLSRHDLIETPSGKKSLHRIYRDVRFSSDKRPYKSNWSGGFKRATKFRRGGYYFHIEPGNSMIAGGFWGPVPEDLKRIREDIAFDPAPLRKILQAEEFISTFGKLEGEQLKTAPKGFDIAHEAVDLLRFKQFLLIRRFTDAEVLAPGFAAKVDLTFQAMRPFFDYMSEVLTSDLNGESAGD</sequence>
<evidence type="ECO:0000313" key="2">
    <source>
        <dbReference type="Proteomes" id="UP001485459"/>
    </source>
</evidence>
<protein>
    <submittedName>
        <fullName evidence="1">DUF2461 domain-containing protein</fullName>
    </submittedName>
</protein>
<gene>
    <name evidence="1" type="ORF">WJU16_22535</name>
</gene>
<dbReference type="InterPro" id="IPR015996">
    <property type="entry name" value="UCP028451"/>
</dbReference>